<dbReference type="Proteomes" id="UP000008680">
    <property type="component" value="Chromosome"/>
</dbReference>
<dbReference type="GO" id="GO:0005886">
    <property type="term" value="C:plasma membrane"/>
    <property type="evidence" value="ECO:0007669"/>
    <property type="project" value="TreeGrafter"/>
</dbReference>
<feature type="transmembrane region" description="Helical" evidence="3">
    <location>
        <begin position="246"/>
        <end position="271"/>
    </location>
</feature>
<evidence type="ECO:0000256" key="1">
    <source>
        <dbReference type="ARBA" id="ARBA00022448"/>
    </source>
</evidence>
<dbReference type="HOGENOM" id="CLU_492313_0_0_2"/>
<feature type="transmembrane region" description="Helical" evidence="3">
    <location>
        <begin position="164"/>
        <end position="184"/>
    </location>
</feature>
<dbReference type="NCBIfam" id="TIGR00797">
    <property type="entry name" value="matE"/>
    <property type="match status" value="1"/>
</dbReference>
<feature type="transmembrane region" description="Helical" evidence="3">
    <location>
        <begin position="47"/>
        <end position="65"/>
    </location>
</feature>
<dbReference type="OrthoDB" id="214119at2157"/>
<feature type="transmembrane region" description="Helical" evidence="3">
    <location>
        <begin position="350"/>
        <end position="369"/>
    </location>
</feature>
<dbReference type="RefSeq" id="WP_012956456.1">
    <property type="nucleotide sequence ID" value="NC_013790.1"/>
</dbReference>
<evidence type="ECO:0000256" key="2">
    <source>
        <dbReference type="SAM" id="MobiDB-lite"/>
    </source>
</evidence>
<protein>
    <submittedName>
        <fullName evidence="4">MatE efflux family protein</fullName>
    </submittedName>
</protein>
<sequence length="553" mass="64114">MQEKIDLVSLPKKSFWKLSIPIIAFCIFDAIYGIVDMLWVSRISVEAFYAIGVSIPITSLIFSFGDSIGQGTNSMMSRFIGTGDYESAYNTLIHGILIANIIWLILVLCLIFAQGILFKVDDADSYILIFDYMVPMIIFAYVFILNNLFSETFQAEGNSHTPTILIIGSNILNIILDPIFIFDLNLGIKGAAYASVLSSLITFSVLMFLYTHGRTKIPLSRKYFKFRSYILVEIFKVTFPNFLDDAIWSFTMSFINVILIGTMGEIGPILYSVSNKIRSLLNAPTKGYGRGLMSVTGHLFGAEQFDKLKEMYKYVLKIAVCTSLVIMIVFFFVRNWAFGLFSITGMDNEIFWIAVGGIIMMTILPFSTISSKMLDGFGKSLYSLLITIIKVAIEIALISLLTQYLKDGSSVLIGIILSEIISSIVYYKFLGYLFDHFDKKYEFKYTVKAFTIKRKDKREKRRERIRQNIEEKKLRKEEKKEEFRQNIEEKKLRKEEKKEEFRQNIEEKKMRKEEKKEEFRQNIEEKKARKEEKKEEFRQGLEERKEKRKEKID</sequence>
<dbReference type="EMBL" id="CP001719">
    <property type="protein sequence ID" value="ADC47508.1"/>
    <property type="molecule type" value="Genomic_DNA"/>
</dbReference>
<accession>D3E4W4</accession>
<keyword evidence="3" id="KW-1133">Transmembrane helix</keyword>
<dbReference type="GO" id="GO:0015297">
    <property type="term" value="F:antiporter activity"/>
    <property type="evidence" value="ECO:0007669"/>
    <property type="project" value="InterPro"/>
</dbReference>
<keyword evidence="5" id="KW-1185">Reference proteome</keyword>
<feature type="transmembrane region" description="Helical" evidence="3">
    <location>
        <begin position="92"/>
        <end position="113"/>
    </location>
</feature>
<keyword evidence="3" id="KW-0812">Transmembrane</keyword>
<dbReference type="Pfam" id="PF01554">
    <property type="entry name" value="MatE"/>
    <property type="match status" value="2"/>
</dbReference>
<evidence type="ECO:0000313" key="4">
    <source>
        <dbReference type="EMBL" id="ADC47508.1"/>
    </source>
</evidence>
<dbReference type="KEGG" id="mru:mru_1658"/>
<dbReference type="eggNOG" id="arCOG01731">
    <property type="taxonomic scope" value="Archaea"/>
</dbReference>
<feature type="transmembrane region" description="Helical" evidence="3">
    <location>
        <begin position="411"/>
        <end position="434"/>
    </location>
</feature>
<dbReference type="GeneID" id="8771320"/>
<feature type="transmembrane region" description="Helical" evidence="3">
    <location>
        <begin position="381"/>
        <end position="405"/>
    </location>
</feature>
<dbReference type="GO" id="GO:0042910">
    <property type="term" value="F:xenobiotic transmembrane transporter activity"/>
    <property type="evidence" value="ECO:0007669"/>
    <property type="project" value="InterPro"/>
</dbReference>
<dbReference type="PATRIC" id="fig|634498.28.peg.1657"/>
<dbReference type="PANTHER" id="PTHR43298:SF2">
    <property type="entry name" value="FMN_FAD EXPORTER YEEO-RELATED"/>
    <property type="match status" value="1"/>
</dbReference>
<feature type="transmembrane region" description="Helical" evidence="3">
    <location>
        <begin position="314"/>
        <end position="338"/>
    </location>
</feature>
<evidence type="ECO:0000256" key="3">
    <source>
        <dbReference type="SAM" id="Phobius"/>
    </source>
</evidence>
<feature type="transmembrane region" description="Helical" evidence="3">
    <location>
        <begin position="125"/>
        <end position="144"/>
    </location>
</feature>
<dbReference type="STRING" id="634498.mru_1658"/>
<keyword evidence="3" id="KW-0472">Membrane</keyword>
<name>D3E4W4_METRM</name>
<evidence type="ECO:0000313" key="5">
    <source>
        <dbReference type="Proteomes" id="UP000008680"/>
    </source>
</evidence>
<gene>
    <name evidence="4" type="ordered locus">mru_1658</name>
</gene>
<keyword evidence="1" id="KW-0813">Transport</keyword>
<feature type="transmembrane region" description="Helical" evidence="3">
    <location>
        <begin position="15"/>
        <end position="35"/>
    </location>
</feature>
<dbReference type="InterPro" id="IPR002528">
    <property type="entry name" value="MATE_fam"/>
</dbReference>
<reference evidence="4 5" key="1">
    <citation type="journal article" date="2010" name="PLoS ONE">
        <title>The genome sequence of the rumen methanogen Methanobrevibacter ruminantium reveals new possibilities for controlling ruminant methane emissions.</title>
        <authorList>
            <person name="Leahy S.C."/>
            <person name="Kelly W.J."/>
            <person name="Altermann E."/>
            <person name="Ronimus R.S."/>
            <person name="Yeoman C.J."/>
            <person name="Pacheco D.M."/>
            <person name="Li D."/>
            <person name="Kong Z."/>
            <person name="McTavish S."/>
            <person name="Sang C."/>
            <person name="Lambie S.C."/>
            <person name="Janssen P.H."/>
            <person name="Dey D."/>
            <person name="Attwood G.T."/>
        </authorList>
    </citation>
    <scope>NUCLEOTIDE SEQUENCE [LARGE SCALE GENOMIC DNA]</scope>
    <source>
        <strain evidence="5">ATCC 35063 / DSM 1093 / JCM 13430 / OCM 146 / M1</strain>
    </source>
</reference>
<proteinExistence type="predicted"/>
<dbReference type="PANTHER" id="PTHR43298">
    <property type="entry name" value="MULTIDRUG RESISTANCE PROTEIN NORM-RELATED"/>
    <property type="match status" value="1"/>
</dbReference>
<organism evidence="4 5">
    <name type="scientific">Methanobrevibacter ruminantium (strain ATCC 35063 / DSM 1093 / JCM 13430 / OCM 146 / M1)</name>
    <name type="common">Methanobacterium ruminantium</name>
    <dbReference type="NCBI Taxonomy" id="634498"/>
    <lineage>
        <taxon>Archaea</taxon>
        <taxon>Methanobacteriati</taxon>
        <taxon>Methanobacteriota</taxon>
        <taxon>Methanomada group</taxon>
        <taxon>Methanobacteria</taxon>
        <taxon>Methanobacteriales</taxon>
        <taxon>Methanobacteriaceae</taxon>
        <taxon>Methanobrevibacter</taxon>
    </lineage>
</organism>
<feature type="transmembrane region" description="Helical" evidence="3">
    <location>
        <begin position="191"/>
        <end position="210"/>
    </location>
</feature>
<feature type="region of interest" description="Disordered" evidence="2">
    <location>
        <begin position="493"/>
        <end position="553"/>
    </location>
</feature>
<dbReference type="AlphaFoldDB" id="D3E4W4"/>
<dbReference type="InterPro" id="IPR050222">
    <property type="entry name" value="MATE_MdtK"/>
</dbReference>